<dbReference type="EMBL" id="JAVRHR010000001">
    <property type="protein sequence ID" value="MDT0605750.1"/>
    <property type="molecule type" value="Genomic_DNA"/>
</dbReference>
<organism evidence="1 2">
    <name type="scientific">Croceitalea rosinachiae</name>
    <dbReference type="NCBI Taxonomy" id="3075596"/>
    <lineage>
        <taxon>Bacteria</taxon>
        <taxon>Pseudomonadati</taxon>
        <taxon>Bacteroidota</taxon>
        <taxon>Flavobacteriia</taxon>
        <taxon>Flavobacteriales</taxon>
        <taxon>Flavobacteriaceae</taxon>
        <taxon>Croceitalea</taxon>
    </lineage>
</organism>
<name>A0ABU3A7F0_9FLAO</name>
<gene>
    <name evidence="1" type="ORF">RM706_01845</name>
</gene>
<keyword evidence="2" id="KW-1185">Reference proteome</keyword>
<protein>
    <submittedName>
        <fullName evidence="1">DUF2490 domain-containing protein</fullName>
    </submittedName>
</protein>
<reference evidence="1 2" key="1">
    <citation type="submission" date="2023-09" db="EMBL/GenBank/DDBJ databases">
        <authorList>
            <person name="Rey-Velasco X."/>
        </authorList>
    </citation>
    <scope>NUCLEOTIDE SEQUENCE [LARGE SCALE GENOMIC DNA]</scope>
    <source>
        <strain evidence="1 2">F388</strain>
    </source>
</reference>
<dbReference type="RefSeq" id="WP_311349317.1">
    <property type="nucleotide sequence ID" value="NZ_JAVRHR010000001.1"/>
</dbReference>
<proteinExistence type="predicted"/>
<evidence type="ECO:0000313" key="2">
    <source>
        <dbReference type="Proteomes" id="UP001255246"/>
    </source>
</evidence>
<accession>A0ABU3A7F0</accession>
<dbReference type="Pfam" id="PF10677">
    <property type="entry name" value="DUF2490"/>
    <property type="match status" value="1"/>
</dbReference>
<dbReference type="Proteomes" id="UP001255246">
    <property type="component" value="Unassembled WGS sequence"/>
</dbReference>
<evidence type="ECO:0000313" key="1">
    <source>
        <dbReference type="EMBL" id="MDT0605750.1"/>
    </source>
</evidence>
<sequence>MVHFRYTAILLKQLVFIIICIALTQNLFCQNELKDATGTWLVISGNNSIAKKWRIPTVGVIRAYNLAETTEFGFFRTGLTYAPNAKYNFTLGAAYLDTQPFDHDEFETLTTQVWTYQEFCNSTKLYNSKVSQRFRLEQRWISKPTEDIFNLRLRYRLQFTKDLSEHLYIKVFDEPFLDFEQANINQNRFYLGLGRRITKNLNVEIGYMKNHVGPNNFDRIRMVFLFKTTLYKKAKDNFVNVN</sequence>
<dbReference type="InterPro" id="IPR019619">
    <property type="entry name" value="DUF2490"/>
</dbReference>
<comment type="caution">
    <text evidence="1">The sequence shown here is derived from an EMBL/GenBank/DDBJ whole genome shotgun (WGS) entry which is preliminary data.</text>
</comment>